<organism evidence="1">
    <name type="scientific">Cyprideis torosa</name>
    <dbReference type="NCBI Taxonomy" id="163714"/>
    <lineage>
        <taxon>Eukaryota</taxon>
        <taxon>Metazoa</taxon>
        <taxon>Ecdysozoa</taxon>
        <taxon>Arthropoda</taxon>
        <taxon>Crustacea</taxon>
        <taxon>Oligostraca</taxon>
        <taxon>Ostracoda</taxon>
        <taxon>Podocopa</taxon>
        <taxon>Podocopida</taxon>
        <taxon>Cytherocopina</taxon>
        <taxon>Cytheroidea</taxon>
        <taxon>Cytherideidae</taxon>
        <taxon>Cyprideis</taxon>
    </lineage>
</organism>
<dbReference type="InterPro" id="IPR005018">
    <property type="entry name" value="DOMON_domain"/>
</dbReference>
<dbReference type="PROSITE" id="PS50836">
    <property type="entry name" value="DOMON"/>
    <property type="match status" value="1"/>
</dbReference>
<dbReference type="EMBL" id="OB681066">
    <property type="protein sequence ID" value="CAD7236687.1"/>
    <property type="molecule type" value="Genomic_DNA"/>
</dbReference>
<dbReference type="AlphaFoldDB" id="A0A7R8ZTR3"/>
<name>A0A7R8ZTR3_9CRUS</name>
<protein>
    <submittedName>
        <fullName evidence="1">Uncharacterized protein</fullName>
    </submittedName>
</protein>
<accession>A0A7R8ZTR3</accession>
<reference evidence="1" key="1">
    <citation type="submission" date="2020-11" db="EMBL/GenBank/DDBJ databases">
        <authorList>
            <person name="Tran Van P."/>
        </authorList>
    </citation>
    <scope>NUCLEOTIDE SEQUENCE</scope>
</reference>
<feature type="non-terminal residue" evidence="1">
    <location>
        <position position="1"/>
    </location>
</feature>
<gene>
    <name evidence="1" type="ORF">CTOB1V02_LOCUS14502</name>
</gene>
<sequence length="236" mass="25924">MGYRVEQWDIVWSNGISCGAMRYRVVQWDVVWCNGISCGAMAYRVEHRRGLDRKKQLRITRSGAPGAIYQECGVGQGCFGCSSNTSCYYNTDGCLGSEDCEMVVNFNFTRNEANGGTLYWFKVTAVGIFKEQYSAFGFGSGTSMSPARVVHSIVKADGEVNLGISSNDGFTNTILNLTEESPISFLSSSLEAGISTFEFTHNFTTGDGTLDLENSGYRVLMAHGHSNDGELYIYII</sequence>
<proteinExistence type="predicted"/>
<evidence type="ECO:0000313" key="1">
    <source>
        <dbReference type="EMBL" id="CAD7236687.1"/>
    </source>
</evidence>